<evidence type="ECO:0000313" key="2">
    <source>
        <dbReference type="EMBL" id="GAM60399.1"/>
    </source>
</evidence>
<accession>A0A0B8PC02</accession>
<reference evidence="2 3" key="1">
    <citation type="submission" date="2015-01" db="EMBL/GenBank/DDBJ databases">
        <title>Vibrio sp. C5 JCM 19232 whole genome shotgun sequence.</title>
        <authorList>
            <person name="Sawabe T."/>
            <person name="Meirelles P."/>
            <person name="Feng G."/>
            <person name="Sayaka M."/>
            <person name="Hattori M."/>
            <person name="Ohkuma M."/>
        </authorList>
    </citation>
    <scope>NUCLEOTIDE SEQUENCE [LARGE SCALE GENOMIC DNA]</scope>
    <source>
        <strain evidence="2 3">JCM19232</strain>
    </source>
</reference>
<dbReference type="EMBL" id="BBSA01000001">
    <property type="protein sequence ID" value="GAM60399.1"/>
    <property type="molecule type" value="Genomic_DNA"/>
</dbReference>
<dbReference type="AlphaFoldDB" id="A0A0B8PC02"/>
<keyword evidence="1" id="KW-0732">Signal</keyword>
<sequence length="157" mass="16428">MKKQMLAIATVAALTPAFAFASATNNSGEVIWNGDVEPACGWDVADHEAGLLGFEDYSDTPAKATLVNNKNGNDNAALAMNTTASLNGAPANAIPLQDLKIKLVDSEGLEHGETTHNSVFNNVPAGELEFFARTTNPATSYGAGNHTVKTTFTVTCN</sequence>
<reference evidence="2 3" key="2">
    <citation type="submission" date="2015-01" db="EMBL/GenBank/DDBJ databases">
        <authorList>
            <consortium name="NBRP consortium"/>
            <person name="Sawabe T."/>
            <person name="Meirelles P."/>
            <person name="Feng G."/>
            <person name="Sayaka M."/>
            <person name="Hattori M."/>
            <person name="Ohkuma M."/>
        </authorList>
    </citation>
    <scope>NUCLEOTIDE SEQUENCE [LARGE SCALE GENOMIC DNA]</scope>
    <source>
        <strain evidence="2 3">JCM19232</strain>
    </source>
</reference>
<organism evidence="2 3">
    <name type="scientific">Vibrio ishigakensis</name>
    <dbReference type="NCBI Taxonomy" id="1481914"/>
    <lineage>
        <taxon>Bacteria</taxon>
        <taxon>Pseudomonadati</taxon>
        <taxon>Pseudomonadota</taxon>
        <taxon>Gammaproteobacteria</taxon>
        <taxon>Vibrionales</taxon>
        <taxon>Vibrionaceae</taxon>
        <taxon>Vibrio</taxon>
    </lineage>
</organism>
<dbReference type="Proteomes" id="UP000031670">
    <property type="component" value="Unassembled WGS sequence"/>
</dbReference>
<evidence type="ECO:0000313" key="3">
    <source>
        <dbReference type="Proteomes" id="UP000031670"/>
    </source>
</evidence>
<comment type="caution">
    <text evidence="2">The sequence shown here is derived from an EMBL/GenBank/DDBJ whole genome shotgun (WGS) entry which is preliminary data.</text>
</comment>
<feature type="chain" id="PRO_5002139857" description="Fimbrial protein" evidence="1">
    <location>
        <begin position="22"/>
        <end position="157"/>
    </location>
</feature>
<evidence type="ECO:0008006" key="4">
    <source>
        <dbReference type="Google" id="ProtNLM"/>
    </source>
</evidence>
<protein>
    <recommendedName>
        <fullName evidence="4">Fimbrial protein</fullName>
    </recommendedName>
</protein>
<evidence type="ECO:0000256" key="1">
    <source>
        <dbReference type="SAM" id="SignalP"/>
    </source>
</evidence>
<proteinExistence type="predicted"/>
<feature type="signal peptide" evidence="1">
    <location>
        <begin position="1"/>
        <end position="21"/>
    </location>
</feature>
<name>A0A0B8PC02_9VIBR</name>
<gene>
    <name evidence="2" type="ORF">JCM19232_732</name>
</gene>